<dbReference type="Proteomes" id="UP001501752">
    <property type="component" value="Unassembled WGS sequence"/>
</dbReference>
<gene>
    <name evidence="10" type="primary">accB</name>
    <name evidence="10" type="ORF">GCM10023235_68660</name>
</gene>
<reference evidence="11" key="1">
    <citation type="journal article" date="2019" name="Int. J. Syst. Evol. Microbiol.">
        <title>The Global Catalogue of Microorganisms (GCM) 10K type strain sequencing project: providing services to taxonomists for standard genome sequencing and annotation.</title>
        <authorList>
            <consortium name="The Broad Institute Genomics Platform"/>
            <consortium name="The Broad Institute Genome Sequencing Center for Infectious Disease"/>
            <person name="Wu L."/>
            <person name="Ma J."/>
        </authorList>
    </citation>
    <scope>NUCLEOTIDE SEQUENCE [LARGE SCALE GENOMIC DNA]</scope>
    <source>
        <strain evidence="11">JCM 13006</strain>
    </source>
</reference>
<dbReference type="PROSITE" id="PS00188">
    <property type="entry name" value="BIOTIN"/>
    <property type="match status" value="1"/>
</dbReference>
<protein>
    <recommendedName>
        <fullName evidence="2 8">Biotin carboxyl carrier protein of acetyl-CoA carboxylase</fullName>
    </recommendedName>
</protein>
<feature type="domain" description="Lipoyl-binding" evidence="9">
    <location>
        <begin position="82"/>
        <end position="158"/>
    </location>
</feature>
<keyword evidence="11" id="KW-1185">Reference proteome</keyword>
<accession>A0ABP9EH43</accession>
<dbReference type="InterPro" id="IPR050709">
    <property type="entry name" value="Biotin_Carboxyl_Carrier/Decarb"/>
</dbReference>
<proteinExistence type="predicted"/>
<keyword evidence="7 8" id="KW-0092">Biotin</keyword>
<evidence type="ECO:0000259" key="9">
    <source>
        <dbReference type="PROSITE" id="PS50968"/>
    </source>
</evidence>
<dbReference type="InterPro" id="IPR000089">
    <property type="entry name" value="Biotin_lipoyl"/>
</dbReference>
<dbReference type="SUPFAM" id="SSF51230">
    <property type="entry name" value="Single hybrid motif"/>
    <property type="match status" value="1"/>
</dbReference>
<keyword evidence="3 8" id="KW-0444">Lipid biosynthesis</keyword>
<comment type="function">
    <text evidence="8">This protein is a component of the acetyl coenzyme A carboxylase complex; first, biotin carboxylase catalyzes the carboxylation of the carrier protein and then the transcarboxylase transfers the carboxyl group to form malonyl-CoA.</text>
</comment>
<keyword evidence="6 8" id="KW-0275">Fatty acid biosynthesis</keyword>
<dbReference type="Gene3D" id="2.40.50.100">
    <property type="match status" value="1"/>
</dbReference>
<evidence type="ECO:0000256" key="5">
    <source>
        <dbReference type="ARBA" id="ARBA00023098"/>
    </source>
</evidence>
<evidence type="ECO:0000256" key="2">
    <source>
        <dbReference type="ARBA" id="ARBA00017562"/>
    </source>
</evidence>
<evidence type="ECO:0000256" key="7">
    <source>
        <dbReference type="ARBA" id="ARBA00023267"/>
    </source>
</evidence>
<comment type="pathway">
    <text evidence="1 8">Lipid metabolism; fatty acid biosynthesis.</text>
</comment>
<organism evidence="10 11">
    <name type="scientific">Kitasatospora terrestris</name>
    <dbReference type="NCBI Taxonomy" id="258051"/>
    <lineage>
        <taxon>Bacteria</taxon>
        <taxon>Bacillati</taxon>
        <taxon>Actinomycetota</taxon>
        <taxon>Actinomycetes</taxon>
        <taxon>Kitasatosporales</taxon>
        <taxon>Streptomycetaceae</taxon>
        <taxon>Kitasatospora</taxon>
    </lineage>
</organism>
<dbReference type="Pfam" id="PF00364">
    <property type="entry name" value="Biotin_lipoyl"/>
    <property type="match status" value="1"/>
</dbReference>
<dbReference type="PANTHER" id="PTHR45266">
    <property type="entry name" value="OXALOACETATE DECARBOXYLASE ALPHA CHAIN"/>
    <property type="match status" value="1"/>
</dbReference>
<dbReference type="PROSITE" id="PS50968">
    <property type="entry name" value="BIOTINYL_LIPOYL"/>
    <property type="match status" value="1"/>
</dbReference>
<evidence type="ECO:0000256" key="3">
    <source>
        <dbReference type="ARBA" id="ARBA00022516"/>
    </source>
</evidence>
<evidence type="ECO:0000256" key="8">
    <source>
        <dbReference type="RuleBase" id="RU364072"/>
    </source>
</evidence>
<keyword evidence="4 8" id="KW-0276">Fatty acid metabolism</keyword>
<dbReference type="RefSeq" id="WP_345700799.1">
    <property type="nucleotide sequence ID" value="NZ_BAABIS010000001.1"/>
</dbReference>
<dbReference type="InterPro" id="IPR001249">
    <property type="entry name" value="AcCoA_biotinCC"/>
</dbReference>
<evidence type="ECO:0000256" key="6">
    <source>
        <dbReference type="ARBA" id="ARBA00023160"/>
    </source>
</evidence>
<evidence type="ECO:0000256" key="1">
    <source>
        <dbReference type="ARBA" id="ARBA00005194"/>
    </source>
</evidence>
<sequence length="160" mass="16562">MTTELTGDPADLTAGPTADLTALCRSIAELARIRPELPARIRLEHLGTAVEIHWKPVTSPAVGVVAEAPAAPAAAEPETAGPHQVKAPMIGTFYHAPEPGSPPYVRVGDTVAAGQPIGLLEVMKMMTPVEADAAGTVVEILAPDAAPVEFQQPLIAVRLA</sequence>
<evidence type="ECO:0000313" key="10">
    <source>
        <dbReference type="EMBL" id="GAA4878771.1"/>
    </source>
</evidence>
<name>A0ABP9EH43_9ACTN</name>
<evidence type="ECO:0000313" key="11">
    <source>
        <dbReference type="Proteomes" id="UP001501752"/>
    </source>
</evidence>
<dbReference type="InterPro" id="IPR001882">
    <property type="entry name" value="Biotin_BS"/>
</dbReference>
<keyword evidence="5 8" id="KW-0443">Lipid metabolism</keyword>
<dbReference type="PANTHER" id="PTHR45266:SF3">
    <property type="entry name" value="OXALOACETATE DECARBOXYLASE ALPHA CHAIN"/>
    <property type="match status" value="1"/>
</dbReference>
<dbReference type="EMBL" id="BAABIS010000001">
    <property type="protein sequence ID" value="GAA4878771.1"/>
    <property type="molecule type" value="Genomic_DNA"/>
</dbReference>
<comment type="caution">
    <text evidence="10">The sequence shown here is derived from an EMBL/GenBank/DDBJ whole genome shotgun (WGS) entry which is preliminary data.</text>
</comment>
<dbReference type="PRINTS" id="PR01071">
    <property type="entry name" value="ACOABIOTINCC"/>
</dbReference>
<evidence type="ECO:0000256" key="4">
    <source>
        <dbReference type="ARBA" id="ARBA00022832"/>
    </source>
</evidence>
<dbReference type="InterPro" id="IPR011053">
    <property type="entry name" value="Single_hybrid_motif"/>
</dbReference>
<dbReference type="CDD" id="cd06850">
    <property type="entry name" value="biotinyl_domain"/>
    <property type="match status" value="1"/>
</dbReference>